<dbReference type="InterPro" id="IPR002495">
    <property type="entry name" value="Glyco_trans_8"/>
</dbReference>
<dbReference type="STRING" id="1666911.HLUCCA11_06080"/>
<evidence type="ECO:0000313" key="1">
    <source>
        <dbReference type="EMBL" id="KPQ36427.1"/>
    </source>
</evidence>
<evidence type="ECO:0000313" key="2">
    <source>
        <dbReference type="Proteomes" id="UP000050465"/>
    </source>
</evidence>
<comment type="caution">
    <text evidence="1">The sequence shown here is derived from an EMBL/GenBank/DDBJ whole genome shotgun (WGS) entry which is preliminary data.</text>
</comment>
<organism evidence="1 2">
    <name type="scientific">Phormidesmis priestleyi Ana</name>
    <dbReference type="NCBI Taxonomy" id="1666911"/>
    <lineage>
        <taxon>Bacteria</taxon>
        <taxon>Bacillati</taxon>
        <taxon>Cyanobacteriota</taxon>
        <taxon>Cyanophyceae</taxon>
        <taxon>Leptolyngbyales</taxon>
        <taxon>Leptolyngbyaceae</taxon>
        <taxon>Phormidesmis</taxon>
    </lineage>
</organism>
<proteinExistence type="predicted"/>
<dbReference type="PANTHER" id="PTHR35105">
    <property type="entry name" value="EXPRESSED PROTEIN"/>
    <property type="match status" value="1"/>
</dbReference>
<dbReference type="Pfam" id="PF01501">
    <property type="entry name" value="Glyco_transf_8"/>
    <property type="match status" value="1"/>
</dbReference>
<dbReference type="Gene3D" id="3.90.550.10">
    <property type="entry name" value="Spore Coat Polysaccharide Biosynthesis Protein SpsA, Chain A"/>
    <property type="match status" value="1"/>
</dbReference>
<dbReference type="AlphaFoldDB" id="A0A0P7ZSG8"/>
<dbReference type="SUPFAM" id="SSF53448">
    <property type="entry name" value="Nucleotide-diphospho-sugar transferases"/>
    <property type="match status" value="1"/>
</dbReference>
<dbReference type="GO" id="GO:0016757">
    <property type="term" value="F:glycosyltransferase activity"/>
    <property type="evidence" value="ECO:0007669"/>
    <property type="project" value="InterPro"/>
</dbReference>
<gene>
    <name evidence="1" type="ORF">HLUCCA11_06080</name>
</gene>
<name>A0A0P7ZSG8_9CYAN</name>
<sequence>MSEQAREPIRVFVGADRSQLLAVKVLEHSIRRHTLRKVEVHPMVDLPVRSPQDPLNWQRTGFSFSRFCIPELAGYQGKALYLDADMLVFEDIASLWDIPFDHGDSKTKVIIQAELPEAHQQTNKKPGAPAKRVKQCAVMLLDCDRLNWDINRIIDGFDQGEYDYEKLLYDLCILNEQDIKYAVPFCWNSMEHYAPSETALIHYTDMATQPWVYAQNQHGHLWLAEVRLMLKDGSLTRSQLREEIALGHFRPSLMVDLQWGHRLPSFLQGPFQTLMRLQDRSFKPHKEVYRQKKIRVNAVKERQGAGLSASRFEHG</sequence>
<dbReference type="InterPro" id="IPR029044">
    <property type="entry name" value="Nucleotide-diphossugar_trans"/>
</dbReference>
<dbReference type="EMBL" id="LJZR01000006">
    <property type="protein sequence ID" value="KPQ36427.1"/>
    <property type="molecule type" value="Genomic_DNA"/>
</dbReference>
<protein>
    <submittedName>
        <fullName evidence="1">LPS:glycosyltransferase</fullName>
    </submittedName>
</protein>
<keyword evidence="1" id="KW-0808">Transferase</keyword>
<dbReference type="PANTHER" id="PTHR35105:SF2">
    <property type="entry name" value="PROTEIN CDI"/>
    <property type="match status" value="1"/>
</dbReference>
<reference evidence="1 2" key="1">
    <citation type="submission" date="2015-09" db="EMBL/GenBank/DDBJ databases">
        <title>Identification and resolution of microdiversity through metagenomic sequencing of parallel consortia.</title>
        <authorList>
            <person name="Nelson W.C."/>
            <person name="Romine M.F."/>
            <person name="Lindemann S.R."/>
        </authorList>
    </citation>
    <scope>NUCLEOTIDE SEQUENCE [LARGE SCALE GENOMIC DNA]</scope>
    <source>
        <strain evidence="1">Ana</strain>
    </source>
</reference>
<dbReference type="PATRIC" id="fig|1666911.3.peg.5139"/>
<accession>A0A0P7ZSG8</accession>
<dbReference type="Proteomes" id="UP000050465">
    <property type="component" value="Unassembled WGS sequence"/>
</dbReference>